<sequence length="506" mass="56174">MQALVLLVFSCMGKSQMRRLKMKHLSKALVTGFLGLSLTAQANDLGTDVNNISSANKIALTLISKLPNSGVKDGLERYYNILSLKSYTYDNQVANANTGVALFFEQQFQQNACFAEKAYLFYRDLKLNTKQRQAAEGDKSRHARPSLGDVAGKNRKDLKPGWLYEKALKYADGNPNVAMSLIGLCGHDDKNQGEFTNQDVEIKLTNSGISSDELYSPTDGNSEINTVCPSQYADFYVAGGLSKASDISDDLKKKVLSIQYPGKKDVQIASKNYHVMGAAFMTCQMIEAGLSPLLAIQVESMAAHLYRGIRLCQQIETPAHLFWSLQRTKEVALRGMGRTFEETVIETTLKRGREKQCGYDKVAKDPFCNFLKTVGAPFDLSVPRIEERARKMLEKYMDNMVASGIYSSWHVSGEVAGISLPCSRDQLWGPHPFLQWLIAKTEVSLNICGNGLTMDSCRKAVRTVKSWETDFDWTVSQHAAGARFAARVCKPYPKGTNSFDGMCAQK</sequence>
<evidence type="ECO:0000256" key="2">
    <source>
        <dbReference type="SAM" id="SignalP"/>
    </source>
</evidence>
<proteinExistence type="predicted"/>
<dbReference type="EMBL" id="CP020946">
    <property type="protein sequence ID" value="ASD64032.1"/>
    <property type="molecule type" value="Genomic_DNA"/>
</dbReference>
<keyword evidence="2" id="KW-0732">Signal</keyword>
<evidence type="ECO:0000313" key="4">
    <source>
        <dbReference type="Proteomes" id="UP000197003"/>
    </source>
</evidence>
<protein>
    <submittedName>
        <fullName evidence="3">Uncharacterized protein</fullName>
    </submittedName>
</protein>
<reference evidence="3 4" key="1">
    <citation type="submission" date="2017-04" db="EMBL/GenBank/DDBJ databases">
        <title>Whole genome sequence of Bdellovibrio bacteriovorus strain SSB218315.</title>
        <authorList>
            <person name="Oyedara O."/>
            <person name="Rodriguez-Perez M.A."/>
        </authorList>
    </citation>
    <scope>NUCLEOTIDE SEQUENCE [LARGE SCALE GENOMIC DNA]</scope>
    <source>
        <strain evidence="3 4">SSB218315</strain>
    </source>
</reference>
<feature type="signal peptide" evidence="2">
    <location>
        <begin position="1"/>
        <end position="42"/>
    </location>
</feature>
<dbReference type="Proteomes" id="UP000197003">
    <property type="component" value="Chromosome"/>
</dbReference>
<evidence type="ECO:0000256" key="1">
    <source>
        <dbReference type="SAM" id="MobiDB-lite"/>
    </source>
</evidence>
<dbReference type="OrthoDB" id="5287738at2"/>
<evidence type="ECO:0000313" key="3">
    <source>
        <dbReference type="EMBL" id="ASD64032.1"/>
    </source>
</evidence>
<name>A0A1Z3N981_BDEBC</name>
<feature type="chain" id="PRO_5013323404" evidence="2">
    <location>
        <begin position="43"/>
        <end position="506"/>
    </location>
</feature>
<organism evidence="3 4">
    <name type="scientific">Bdellovibrio bacteriovorus</name>
    <dbReference type="NCBI Taxonomy" id="959"/>
    <lineage>
        <taxon>Bacteria</taxon>
        <taxon>Pseudomonadati</taxon>
        <taxon>Bdellovibrionota</taxon>
        <taxon>Bdellovibrionia</taxon>
        <taxon>Bdellovibrionales</taxon>
        <taxon>Pseudobdellovibrionaceae</taxon>
        <taxon>Bdellovibrio</taxon>
    </lineage>
</organism>
<dbReference type="AlphaFoldDB" id="A0A1Z3N981"/>
<accession>A0A1Z3N981</accession>
<feature type="region of interest" description="Disordered" evidence="1">
    <location>
        <begin position="132"/>
        <end position="153"/>
    </location>
</feature>
<gene>
    <name evidence="3" type="ORF">B9G79_10870</name>
</gene>